<keyword evidence="1" id="KW-1133">Transmembrane helix</keyword>
<reference evidence="2 3" key="1">
    <citation type="submission" date="2022-04" db="EMBL/GenBank/DDBJ databases">
        <title>Genome draft of Actinomadura sp. ATCC 31491.</title>
        <authorList>
            <person name="Shi X."/>
            <person name="Du Y."/>
        </authorList>
    </citation>
    <scope>NUCLEOTIDE SEQUENCE [LARGE SCALE GENOMIC DNA]</scope>
    <source>
        <strain evidence="2 3">ATCC 31491</strain>
    </source>
</reference>
<evidence type="ECO:0000313" key="3">
    <source>
        <dbReference type="Proteomes" id="UP001317259"/>
    </source>
</evidence>
<keyword evidence="3" id="KW-1185">Reference proteome</keyword>
<gene>
    <name evidence="2" type="ORF">MF672_028855</name>
</gene>
<proteinExistence type="predicted"/>
<dbReference type="Proteomes" id="UP001317259">
    <property type="component" value="Unassembled WGS sequence"/>
</dbReference>
<protein>
    <submittedName>
        <fullName evidence="2">Uncharacterized protein</fullName>
    </submittedName>
</protein>
<name>A0ABT0FZK9_9ACTN</name>
<sequence>MRGRIAVCAMIVAALGYLWHRIGMVLVAWLLGNTDMIVGLDCCVDYHRNAPDPWANVLIALSGVICTQVVAWTAIALLAARRGPTWGLTTVAVTLFAVSPVLQLVVYLVWHYAERDYVAVIDYTYLATGLPLEALIAVYVVLFVGYGVVFGLALRAARERAGAGAVRRPAAG</sequence>
<keyword evidence="1" id="KW-0472">Membrane</keyword>
<accession>A0ABT0FZK9</accession>
<keyword evidence="1" id="KW-0812">Transmembrane</keyword>
<organism evidence="2 3">
    <name type="scientific">Actinomadura luzonensis</name>
    <dbReference type="NCBI Taxonomy" id="2805427"/>
    <lineage>
        <taxon>Bacteria</taxon>
        <taxon>Bacillati</taxon>
        <taxon>Actinomycetota</taxon>
        <taxon>Actinomycetes</taxon>
        <taxon>Streptosporangiales</taxon>
        <taxon>Thermomonosporaceae</taxon>
        <taxon>Actinomadura</taxon>
    </lineage>
</organism>
<feature type="transmembrane region" description="Helical" evidence="1">
    <location>
        <begin position="86"/>
        <end position="110"/>
    </location>
</feature>
<dbReference type="EMBL" id="JAKRKC020000001">
    <property type="protein sequence ID" value="MCK2217774.1"/>
    <property type="molecule type" value="Genomic_DNA"/>
</dbReference>
<evidence type="ECO:0000313" key="2">
    <source>
        <dbReference type="EMBL" id="MCK2217774.1"/>
    </source>
</evidence>
<dbReference type="RefSeq" id="WP_242374377.1">
    <property type="nucleotide sequence ID" value="NZ_JAKRKC020000001.1"/>
</dbReference>
<feature type="transmembrane region" description="Helical" evidence="1">
    <location>
        <begin position="54"/>
        <end position="79"/>
    </location>
</feature>
<comment type="caution">
    <text evidence="2">The sequence shown here is derived from an EMBL/GenBank/DDBJ whole genome shotgun (WGS) entry which is preliminary data.</text>
</comment>
<evidence type="ECO:0000256" key="1">
    <source>
        <dbReference type="SAM" id="Phobius"/>
    </source>
</evidence>
<feature type="transmembrane region" description="Helical" evidence="1">
    <location>
        <begin position="130"/>
        <end position="154"/>
    </location>
</feature>
<feature type="transmembrane region" description="Helical" evidence="1">
    <location>
        <begin position="7"/>
        <end position="31"/>
    </location>
</feature>